<dbReference type="RefSeq" id="WP_170119033.1">
    <property type="nucleotide sequence ID" value="NZ_QGGW01000003.1"/>
</dbReference>
<organism evidence="2 3">
    <name type="scientific">Roseicyclus mahoneyensis</name>
    <dbReference type="NCBI Taxonomy" id="164332"/>
    <lineage>
        <taxon>Bacteria</taxon>
        <taxon>Pseudomonadati</taxon>
        <taxon>Pseudomonadota</taxon>
        <taxon>Alphaproteobacteria</taxon>
        <taxon>Rhodobacterales</taxon>
        <taxon>Roseobacteraceae</taxon>
        <taxon>Roseicyclus</taxon>
    </lineage>
</organism>
<dbReference type="Proteomes" id="UP000245708">
    <property type="component" value="Unassembled WGS sequence"/>
</dbReference>
<dbReference type="InterPro" id="IPR036844">
    <property type="entry name" value="Hint_dom_sf"/>
</dbReference>
<sequence>MPIYTDQTIAGNFDPGVPPPLPVTITVVTMTIDDADGDGLIRPNSGDTINGSIVNAVWVGDTVTINGVTITGVTFYTNDGGRYFTPSDGSVLIDGATATAVTFVTASTQFPVGNLGPPCFVAGTRIAVPGGEVRVEELRIGDLVETLDHGPLPLRWVGRRTVPAFGAHAPIRFEAGALGDHRTLFVSPLHCVLIDDWRAEVLFGETEVLCPAHLLVNGDKIRRAPRAEVTYVHLMFDTHEIVHAEGMASESFLFGDYLCHPKSPLRAEILAAVADTPAGPGPQMTAARRVLRRHEAALLVDMQAGALCDAA</sequence>
<protein>
    <submittedName>
        <fullName evidence="2">Hint domain-containing protein</fullName>
    </submittedName>
</protein>
<feature type="domain" description="Hedgehog/Intein (Hint)" evidence="1">
    <location>
        <begin position="118"/>
        <end position="255"/>
    </location>
</feature>
<evidence type="ECO:0000313" key="2">
    <source>
        <dbReference type="EMBL" id="PWK61122.1"/>
    </source>
</evidence>
<dbReference type="EMBL" id="QGGW01000003">
    <property type="protein sequence ID" value="PWK61122.1"/>
    <property type="molecule type" value="Genomic_DNA"/>
</dbReference>
<gene>
    <name evidence="2" type="ORF">C7455_103322</name>
</gene>
<dbReference type="InterPro" id="IPR028992">
    <property type="entry name" value="Hedgehog/Intein_dom"/>
</dbReference>
<dbReference type="AlphaFoldDB" id="A0A316GJM9"/>
<comment type="caution">
    <text evidence="2">The sequence shown here is derived from an EMBL/GenBank/DDBJ whole genome shotgun (WGS) entry which is preliminary data.</text>
</comment>
<evidence type="ECO:0000313" key="3">
    <source>
        <dbReference type="Proteomes" id="UP000245708"/>
    </source>
</evidence>
<dbReference type="Pfam" id="PF13403">
    <property type="entry name" value="Hint_2"/>
    <property type="match status" value="1"/>
</dbReference>
<proteinExistence type="predicted"/>
<name>A0A316GJM9_9RHOB</name>
<accession>A0A316GJM9</accession>
<reference evidence="2 3" key="1">
    <citation type="submission" date="2018-05" db="EMBL/GenBank/DDBJ databases">
        <title>Genomic Encyclopedia of Type Strains, Phase IV (KMG-IV): sequencing the most valuable type-strain genomes for metagenomic binning, comparative biology and taxonomic classification.</title>
        <authorList>
            <person name="Goeker M."/>
        </authorList>
    </citation>
    <scope>NUCLEOTIDE SEQUENCE [LARGE SCALE GENOMIC DNA]</scope>
    <source>
        <strain evidence="2 3">DSM 16097</strain>
    </source>
</reference>
<dbReference type="SUPFAM" id="SSF51294">
    <property type="entry name" value="Hedgehog/intein (Hint) domain"/>
    <property type="match status" value="1"/>
</dbReference>
<evidence type="ECO:0000259" key="1">
    <source>
        <dbReference type="Pfam" id="PF13403"/>
    </source>
</evidence>
<keyword evidence="3" id="KW-1185">Reference proteome</keyword>
<dbReference type="Gene3D" id="2.170.16.10">
    <property type="entry name" value="Hedgehog/Intein (Hint) domain"/>
    <property type="match status" value="1"/>
</dbReference>